<dbReference type="FunFam" id="3.40.220.10:FF:000003">
    <property type="entry name" value="O-acetyl-ADP-ribose deacetylase MACROD2"/>
    <property type="match status" value="1"/>
</dbReference>
<dbReference type="GO" id="GO:0006974">
    <property type="term" value="P:DNA damage response"/>
    <property type="evidence" value="ECO:0007669"/>
    <property type="project" value="Ensembl"/>
</dbReference>
<sequence length="475" mass="52952">MYPSNKKKKVWREEKERLLKMTLEERRKEYIRDYVPLNTIPSWREEMKGKNQNDEENTQETLQMKKSLSEKVSLYRGDITLLEIDAIVNAANASLLGGGGVDGCIHRAAGPCLLAECRNLNGCETGHAKITCGYDLPAKYVIHTVGPIARGHINGSHKEDLANCYKSSLKLVKENNLRSVAFPCISTGIYGFPNEPAALIALGTIKEWLTKNHHEVDRIIFCVFLEVDFKIYKKKMSEFFPVDDTNEEEDVDMKEDSEGVEPKGLSPPHKKSKAKKLEGSKDSSEDENGPEEKQSVEEMEGQSQEAGGLRFLLRSLLGLIHRDGVSNTTVPSPASEETVEVCKDEDSSKDDNIIKDNEVTDHSVCDQDHPNGEENDSTKNETKIETESQSSYMETEELSSNPEDTTIVEQPEVIPLTDDQEEKEGGKVQGADTPTESVKSQGSSDSENTTGPDVEMNSQVDNVNDPTESQQEDYQ</sequence>
<dbReference type="GO" id="GO:0005654">
    <property type="term" value="C:nucleoplasm"/>
    <property type="evidence" value="ECO:0007669"/>
    <property type="project" value="Ensembl"/>
</dbReference>
<dbReference type="PANTHER" id="PTHR11106:SF104">
    <property type="entry name" value="ADP-RIBOSE GLYCOHYDROLASE MACROD2"/>
    <property type="match status" value="1"/>
</dbReference>
<dbReference type="NCBIfam" id="NF001664">
    <property type="entry name" value="PRK00431.1-6"/>
    <property type="match status" value="1"/>
</dbReference>
<dbReference type="PROSITE" id="PS51154">
    <property type="entry name" value="MACRO"/>
    <property type="match status" value="1"/>
</dbReference>
<dbReference type="GO" id="GO:0005730">
    <property type="term" value="C:nucleolus"/>
    <property type="evidence" value="ECO:0007669"/>
    <property type="project" value="Ensembl"/>
</dbReference>
<dbReference type="RefSeq" id="XP_026253426.1">
    <property type="nucleotide sequence ID" value="XM_026397641.1"/>
</dbReference>
<dbReference type="GeneID" id="113189040"/>
<feature type="compositionally biased region" description="Polar residues" evidence="6">
    <location>
        <begin position="387"/>
        <end position="408"/>
    </location>
</feature>
<dbReference type="PANTHER" id="PTHR11106">
    <property type="entry name" value="GANGLIOSIDE INDUCED DIFFERENTIATION ASSOCIATED PROTEIN 2-RELATED"/>
    <property type="match status" value="1"/>
</dbReference>
<evidence type="ECO:0000256" key="5">
    <source>
        <dbReference type="ARBA" id="ARBA00093460"/>
    </source>
</evidence>
<dbReference type="Ensembl" id="ENSUPAT00010028644.1">
    <property type="protein sequence ID" value="ENSUPAP00010025175.1"/>
    <property type="gene ID" value="ENSUPAG00010019890.1"/>
</dbReference>
<dbReference type="CDD" id="cd02908">
    <property type="entry name" value="Macro_OAADPr_deacetylase"/>
    <property type="match status" value="1"/>
</dbReference>
<dbReference type="InterPro" id="IPR043472">
    <property type="entry name" value="Macro_dom-like"/>
</dbReference>
<feature type="domain" description="Macro" evidence="7">
    <location>
        <begin position="59"/>
        <end position="240"/>
    </location>
</feature>
<evidence type="ECO:0000259" key="7">
    <source>
        <dbReference type="PROSITE" id="PS51154"/>
    </source>
</evidence>
<feature type="region of interest" description="Disordered" evidence="6">
    <location>
        <begin position="324"/>
        <end position="475"/>
    </location>
</feature>
<dbReference type="GO" id="GO:0009617">
    <property type="term" value="P:response to bacterium"/>
    <property type="evidence" value="ECO:0007669"/>
    <property type="project" value="Ensembl"/>
</dbReference>
<dbReference type="GO" id="GO:0007420">
    <property type="term" value="P:brain development"/>
    <property type="evidence" value="ECO:0007669"/>
    <property type="project" value="Ensembl"/>
</dbReference>
<keyword evidence="1" id="KW-0378">Hydrolase</keyword>
<name>A0A8D2IGD7_UROPR</name>
<gene>
    <name evidence="8" type="primary">MACROD2</name>
</gene>
<evidence type="ECO:0000256" key="3">
    <source>
        <dbReference type="ARBA" id="ARBA00049015"/>
    </source>
</evidence>
<protein>
    <submittedName>
        <fullName evidence="8">Mono-ADP ribosylhydrolase 2</fullName>
    </submittedName>
</protein>
<evidence type="ECO:0000256" key="2">
    <source>
        <dbReference type="ARBA" id="ARBA00047453"/>
    </source>
</evidence>
<dbReference type="GO" id="GO:0042278">
    <property type="term" value="P:purine nucleoside metabolic process"/>
    <property type="evidence" value="ECO:0007669"/>
    <property type="project" value="Ensembl"/>
</dbReference>
<dbReference type="GeneTree" id="ENSGT00940000157404"/>
<accession>A0A8D2IGD7</accession>
<feature type="region of interest" description="Disordered" evidence="6">
    <location>
        <begin position="246"/>
        <end position="305"/>
    </location>
</feature>
<dbReference type="Gene3D" id="3.40.220.10">
    <property type="entry name" value="Leucine Aminopeptidase, subunit E, domain 1"/>
    <property type="match status" value="1"/>
</dbReference>
<evidence type="ECO:0000256" key="6">
    <source>
        <dbReference type="SAM" id="MobiDB-lite"/>
    </source>
</evidence>
<dbReference type="GO" id="GO:0140293">
    <property type="term" value="F:ADP-ribosylglutamate hydrolase activity"/>
    <property type="evidence" value="ECO:0007669"/>
    <property type="project" value="Ensembl"/>
</dbReference>
<proteinExistence type="inferred from homology"/>
<dbReference type="SMART" id="SM00506">
    <property type="entry name" value="A1pp"/>
    <property type="match status" value="1"/>
</dbReference>
<dbReference type="GO" id="GO:0019213">
    <property type="term" value="F:deacetylase activity"/>
    <property type="evidence" value="ECO:0007669"/>
    <property type="project" value="Ensembl"/>
</dbReference>
<dbReference type="SUPFAM" id="SSF52949">
    <property type="entry name" value="Macro domain-like"/>
    <property type="match status" value="1"/>
</dbReference>
<keyword evidence="9" id="KW-1185">Reference proteome</keyword>
<dbReference type="GO" id="GO:0140291">
    <property type="term" value="P:peptidyl-glutamate ADP-deribosylation"/>
    <property type="evidence" value="ECO:0007669"/>
    <property type="project" value="Ensembl"/>
</dbReference>
<evidence type="ECO:0000313" key="8">
    <source>
        <dbReference type="Ensembl" id="ENSUPAP00010025175.1"/>
    </source>
</evidence>
<evidence type="ECO:0000256" key="4">
    <source>
        <dbReference type="ARBA" id="ARBA00051450"/>
    </source>
</evidence>
<comment type="catalytic activity">
    <reaction evidence="2">
        <text>4-O-(ADP-D-ribosyl)-L-aspartyl-[protein] + H2O = L-aspartyl-[protein] + ADP-D-ribose + H(+)</text>
        <dbReference type="Rhea" id="RHEA:54428"/>
        <dbReference type="Rhea" id="RHEA-COMP:9867"/>
        <dbReference type="Rhea" id="RHEA-COMP:13832"/>
        <dbReference type="ChEBI" id="CHEBI:15377"/>
        <dbReference type="ChEBI" id="CHEBI:15378"/>
        <dbReference type="ChEBI" id="CHEBI:29961"/>
        <dbReference type="ChEBI" id="CHEBI:57967"/>
        <dbReference type="ChEBI" id="CHEBI:138102"/>
    </reaction>
</comment>
<dbReference type="Pfam" id="PF01661">
    <property type="entry name" value="Macro"/>
    <property type="match status" value="1"/>
</dbReference>
<reference evidence="8" key="1">
    <citation type="submission" date="2025-08" db="UniProtKB">
        <authorList>
            <consortium name="Ensembl"/>
        </authorList>
    </citation>
    <scope>IDENTIFICATION</scope>
</reference>
<dbReference type="Proteomes" id="UP000694417">
    <property type="component" value="Unplaced"/>
</dbReference>
<feature type="compositionally biased region" description="Polar residues" evidence="6">
    <location>
        <begin position="432"/>
        <end position="469"/>
    </location>
</feature>
<evidence type="ECO:0000256" key="1">
    <source>
        <dbReference type="ARBA" id="ARBA00022801"/>
    </source>
</evidence>
<comment type="catalytic activity">
    <reaction evidence="4">
        <text>5-O-(ADP-D-ribosyl)-L-glutamyl-[protein] + H2O = L-glutamyl-[protein] + ADP-D-ribose + H(+)</text>
        <dbReference type="Rhea" id="RHEA:58248"/>
        <dbReference type="Rhea" id="RHEA-COMP:10208"/>
        <dbReference type="Rhea" id="RHEA-COMP:15089"/>
        <dbReference type="ChEBI" id="CHEBI:15377"/>
        <dbReference type="ChEBI" id="CHEBI:15378"/>
        <dbReference type="ChEBI" id="CHEBI:29973"/>
        <dbReference type="ChEBI" id="CHEBI:57967"/>
        <dbReference type="ChEBI" id="CHEBI:142540"/>
    </reaction>
</comment>
<dbReference type="InterPro" id="IPR002589">
    <property type="entry name" value="Macro_dom"/>
</dbReference>
<organism evidence="8 9">
    <name type="scientific">Urocitellus parryii</name>
    <name type="common">Arctic ground squirrel</name>
    <name type="synonym">Spermophilus parryii</name>
    <dbReference type="NCBI Taxonomy" id="9999"/>
    <lineage>
        <taxon>Eukaryota</taxon>
        <taxon>Metazoa</taxon>
        <taxon>Chordata</taxon>
        <taxon>Craniata</taxon>
        <taxon>Vertebrata</taxon>
        <taxon>Euteleostomi</taxon>
        <taxon>Mammalia</taxon>
        <taxon>Eutheria</taxon>
        <taxon>Euarchontoglires</taxon>
        <taxon>Glires</taxon>
        <taxon>Rodentia</taxon>
        <taxon>Sciuromorpha</taxon>
        <taxon>Sciuridae</taxon>
        <taxon>Xerinae</taxon>
        <taxon>Marmotini</taxon>
        <taxon>Urocitellus</taxon>
    </lineage>
</organism>
<comment type="catalytic activity">
    <reaction evidence="3">
        <text>alpha-NAD(+) + H2O = ADP-D-ribose + nicotinamide + H(+)</text>
        <dbReference type="Rhea" id="RHEA:68792"/>
        <dbReference type="ChEBI" id="CHEBI:15377"/>
        <dbReference type="ChEBI" id="CHEBI:15378"/>
        <dbReference type="ChEBI" id="CHEBI:17154"/>
        <dbReference type="ChEBI" id="CHEBI:57967"/>
        <dbReference type="ChEBI" id="CHEBI:77017"/>
    </reaction>
</comment>
<evidence type="ECO:0000313" key="9">
    <source>
        <dbReference type="Proteomes" id="UP000694417"/>
    </source>
</evidence>
<reference evidence="8" key="2">
    <citation type="submission" date="2025-09" db="UniProtKB">
        <authorList>
            <consortium name="Ensembl"/>
        </authorList>
    </citation>
    <scope>IDENTIFICATION</scope>
</reference>
<feature type="compositionally biased region" description="Basic and acidic residues" evidence="6">
    <location>
        <begin position="340"/>
        <end position="386"/>
    </location>
</feature>
<comment type="similarity">
    <text evidence="5">Belongs to the MacroD-type family. MacroD1/2-like subfamily.</text>
</comment>
<dbReference type="AlphaFoldDB" id="A0A8D2IGD7"/>